<dbReference type="RefSeq" id="XP_062640520.1">
    <property type="nucleotide sequence ID" value="XM_062779364.1"/>
</dbReference>
<feature type="compositionally biased region" description="Low complexity" evidence="1">
    <location>
        <begin position="389"/>
        <end position="422"/>
    </location>
</feature>
<feature type="compositionally biased region" description="Basic and acidic residues" evidence="1">
    <location>
        <begin position="428"/>
        <end position="441"/>
    </location>
</feature>
<evidence type="ECO:0000256" key="2">
    <source>
        <dbReference type="SAM" id="Phobius"/>
    </source>
</evidence>
<evidence type="ECO:0000256" key="1">
    <source>
        <dbReference type="SAM" id="MobiDB-lite"/>
    </source>
</evidence>
<reference evidence="4" key="2">
    <citation type="submission" date="2023-05" db="EMBL/GenBank/DDBJ databases">
        <authorList>
            <consortium name="Lawrence Berkeley National Laboratory"/>
            <person name="Steindorff A."/>
            <person name="Hensen N."/>
            <person name="Bonometti L."/>
            <person name="Westerberg I."/>
            <person name="Brannstrom I.O."/>
            <person name="Guillou S."/>
            <person name="Cros-Aarteil S."/>
            <person name="Calhoun S."/>
            <person name="Haridas S."/>
            <person name="Kuo A."/>
            <person name="Mondo S."/>
            <person name="Pangilinan J."/>
            <person name="Riley R."/>
            <person name="Labutti K."/>
            <person name="Andreopoulos B."/>
            <person name="Lipzen A."/>
            <person name="Chen C."/>
            <person name="Yanf M."/>
            <person name="Daum C."/>
            <person name="Ng V."/>
            <person name="Clum A."/>
            <person name="Ohm R."/>
            <person name="Martin F."/>
            <person name="Silar P."/>
            <person name="Natvig D."/>
            <person name="Lalanne C."/>
            <person name="Gautier V."/>
            <person name="Ament-Velasquez S.L."/>
            <person name="Kruys A."/>
            <person name="Hutchinson M.I."/>
            <person name="Powell A.J."/>
            <person name="Barry K."/>
            <person name="Miller A.N."/>
            <person name="Grigoriev I.V."/>
            <person name="Debuchy R."/>
            <person name="Gladieux P."/>
            <person name="Thoren M.H."/>
            <person name="Johannesson H."/>
        </authorList>
    </citation>
    <scope>NUCLEOTIDE SEQUENCE</scope>
    <source>
        <strain evidence="4">CBS 141.50</strain>
    </source>
</reference>
<dbReference type="GeneID" id="87815977"/>
<keyword evidence="3" id="KW-0732">Signal</keyword>
<sequence>MRTSLGRAAVCCSALLRLADAKALKWSADENEPRWVPAAETQLGFLPSLGMNNFAAGPQPTSPPEPRTVAHALVARDSTDNTCGYVSGSFTSSLWCASTARCVYNSINSHIGCCDDGETKCPIWTTCYDSTERSSFSTNNGYTMWCGSSDYPHCMTHVYQESWAGYTLFGCGVAAATDKIWYQALDKPSSTSSSSTTSAESTSTTSTSTSTSATETSSSTPSPTPGPAPNGGSSTPVGPIVGGVVGGVAVLALIGAGIWAIRRHSKKSKQVNPDPAAAAAAAGNIPPNGPNGPNGPASPVSPYDNNGMSQPPYYTGGAAAFDPRASLAKPPVGQTPPGGSYDPMTGAYIPPSVNGDHSTLAGSPAPGSPPLHTGYQGTPSPPPPGQGGYPQYGQQQQQQQQGGFGYAQHPGQQHAPAPGQQGYTAELPAERGDGEVRELQG</sequence>
<feature type="compositionally biased region" description="Low complexity" evidence="1">
    <location>
        <begin position="272"/>
        <end position="286"/>
    </location>
</feature>
<feature type="transmembrane region" description="Helical" evidence="2">
    <location>
        <begin position="240"/>
        <end position="261"/>
    </location>
</feature>
<protein>
    <submittedName>
        <fullName evidence="4">Uncharacterized protein</fullName>
    </submittedName>
</protein>
<proteinExistence type="predicted"/>
<reference evidence="4" key="1">
    <citation type="journal article" date="2023" name="Mol. Phylogenet. Evol.">
        <title>Genome-scale phylogeny and comparative genomics of the fungal order Sordariales.</title>
        <authorList>
            <person name="Hensen N."/>
            <person name="Bonometti L."/>
            <person name="Westerberg I."/>
            <person name="Brannstrom I.O."/>
            <person name="Guillou S."/>
            <person name="Cros-Aarteil S."/>
            <person name="Calhoun S."/>
            <person name="Haridas S."/>
            <person name="Kuo A."/>
            <person name="Mondo S."/>
            <person name="Pangilinan J."/>
            <person name="Riley R."/>
            <person name="LaButti K."/>
            <person name="Andreopoulos B."/>
            <person name="Lipzen A."/>
            <person name="Chen C."/>
            <person name="Yan M."/>
            <person name="Daum C."/>
            <person name="Ng V."/>
            <person name="Clum A."/>
            <person name="Steindorff A."/>
            <person name="Ohm R.A."/>
            <person name="Martin F."/>
            <person name="Silar P."/>
            <person name="Natvig D.O."/>
            <person name="Lalanne C."/>
            <person name="Gautier V."/>
            <person name="Ament-Velasquez S.L."/>
            <person name="Kruys A."/>
            <person name="Hutchinson M.I."/>
            <person name="Powell A.J."/>
            <person name="Barry K."/>
            <person name="Miller A.N."/>
            <person name="Grigoriev I.V."/>
            <person name="Debuchy R."/>
            <person name="Gladieux P."/>
            <person name="Hiltunen Thoren M."/>
            <person name="Johannesson H."/>
        </authorList>
    </citation>
    <scope>NUCLEOTIDE SEQUENCE</scope>
    <source>
        <strain evidence="4">CBS 141.50</strain>
    </source>
</reference>
<accession>A0AAN6V989</accession>
<gene>
    <name evidence="4" type="ORF">C8A04DRAFT_24945</name>
</gene>
<keyword evidence="2" id="KW-0472">Membrane</keyword>
<feature type="region of interest" description="Disordered" evidence="1">
    <location>
        <begin position="269"/>
        <end position="441"/>
    </location>
</feature>
<keyword evidence="2" id="KW-1133">Transmembrane helix</keyword>
<dbReference type="AlphaFoldDB" id="A0AAN6V989"/>
<evidence type="ECO:0000256" key="3">
    <source>
        <dbReference type="SAM" id="SignalP"/>
    </source>
</evidence>
<dbReference type="Proteomes" id="UP001302676">
    <property type="component" value="Unassembled WGS sequence"/>
</dbReference>
<organism evidence="4 5">
    <name type="scientific">Dichotomopilus funicola</name>
    <dbReference type="NCBI Taxonomy" id="1934379"/>
    <lineage>
        <taxon>Eukaryota</taxon>
        <taxon>Fungi</taxon>
        <taxon>Dikarya</taxon>
        <taxon>Ascomycota</taxon>
        <taxon>Pezizomycotina</taxon>
        <taxon>Sordariomycetes</taxon>
        <taxon>Sordariomycetidae</taxon>
        <taxon>Sordariales</taxon>
        <taxon>Chaetomiaceae</taxon>
        <taxon>Dichotomopilus</taxon>
    </lineage>
</organism>
<feature type="region of interest" description="Disordered" evidence="1">
    <location>
        <begin position="187"/>
        <end position="235"/>
    </location>
</feature>
<evidence type="ECO:0000313" key="4">
    <source>
        <dbReference type="EMBL" id="KAK4147149.1"/>
    </source>
</evidence>
<feature type="compositionally biased region" description="Low complexity" evidence="1">
    <location>
        <begin position="188"/>
        <end position="221"/>
    </location>
</feature>
<keyword evidence="5" id="KW-1185">Reference proteome</keyword>
<keyword evidence="2" id="KW-0812">Transmembrane</keyword>
<comment type="caution">
    <text evidence="4">The sequence shown here is derived from an EMBL/GenBank/DDBJ whole genome shotgun (WGS) entry which is preliminary data.</text>
</comment>
<name>A0AAN6V989_9PEZI</name>
<feature type="chain" id="PRO_5042844975" evidence="3">
    <location>
        <begin position="22"/>
        <end position="441"/>
    </location>
</feature>
<evidence type="ECO:0000313" key="5">
    <source>
        <dbReference type="Proteomes" id="UP001302676"/>
    </source>
</evidence>
<feature type="signal peptide" evidence="3">
    <location>
        <begin position="1"/>
        <end position="21"/>
    </location>
</feature>
<dbReference type="EMBL" id="MU853557">
    <property type="protein sequence ID" value="KAK4147149.1"/>
    <property type="molecule type" value="Genomic_DNA"/>
</dbReference>